<keyword evidence="4" id="KW-1185">Reference proteome</keyword>
<evidence type="ECO:0000256" key="1">
    <source>
        <dbReference type="SAM" id="MobiDB-lite"/>
    </source>
</evidence>
<reference evidence="3 4" key="1">
    <citation type="submission" date="2018-01" db="EMBL/GenBank/DDBJ databases">
        <title>Genome characterization of the sugarcane-associated fungus Trichoderma ghanense CCMA-1212 and their application in lignocelulose bioconversion.</title>
        <authorList>
            <person name="Steindorff A.S."/>
            <person name="Mendes T.D."/>
            <person name="Vilela E.S.D."/>
            <person name="Rodrigues D.S."/>
            <person name="Formighieri E.F."/>
            <person name="Melo I.S."/>
            <person name="Favaro L.C.L."/>
        </authorList>
    </citation>
    <scope>NUCLEOTIDE SEQUENCE [LARGE SCALE GENOMIC DNA]</scope>
    <source>
        <strain evidence="3 4">CCMA-1212</strain>
    </source>
</reference>
<keyword evidence="2" id="KW-1133">Transmembrane helix</keyword>
<feature type="region of interest" description="Disordered" evidence="1">
    <location>
        <begin position="298"/>
        <end position="348"/>
    </location>
</feature>
<sequence>MFTTDTATISTAVRYDPTTNVARGVFNFTNMHHGFPIYETMADQFVHCSHPLLLPLLAIETTFSIVALHLATYATNLYDVEVQTGHGLGRMDGEVQERQDYRTLVRGLGVAQSQYYLAQGTISWCRISAEFIRDKLQHFQSVLPEERRSRLQLAHRMLNERVEFVLSNLECASVFHGLKERMEAQQTVLFNLIAQSDNLINVGLAKDSKEMAVASKQDSSAMKIIALLTTFFLPGTFIASFFAMPLFDWSEPTLSRVANRHFWVYWAVTGPLTVTIMAGVMAWAVWHNRYVERLQSRARDSVGTNSTDDKGRNKEHHESENGQGKGQYTEQRQGTETEKQGFRQNYSLRKVLNRRKRQFATVEAEP</sequence>
<keyword evidence="2" id="KW-0472">Membrane</keyword>
<dbReference type="EMBL" id="PPTA01000002">
    <property type="protein sequence ID" value="TFB05624.1"/>
    <property type="molecule type" value="Genomic_DNA"/>
</dbReference>
<dbReference type="Proteomes" id="UP001642720">
    <property type="component" value="Unassembled WGS sequence"/>
</dbReference>
<feature type="transmembrane region" description="Helical" evidence="2">
    <location>
        <begin position="224"/>
        <end position="243"/>
    </location>
</feature>
<comment type="caution">
    <text evidence="3">The sequence shown here is derived from an EMBL/GenBank/DDBJ whole genome shotgun (WGS) entry which is preliminary data.</text>
</comment>
<name>A0ABY2HDC0_9HYPO</name>
<organism evidence="3 4">
    <name type="scientific">Trichoderma ghanense</name>
    <dbReference type="NCBI Taxonomy" id="65468"/>
    <lineage>
        <taxon>Eukaryota</taxon>
        <taxon>Fungi</taxon>
        <taxon>Dikarya</taxon>
        <taxon>Ascomycota</taxon>
        <taxon>Pezizomycotina</taxon>
        <taxon>Sordariomycetes</taxon>
        <taxon>Hypocreomycetidae</taxon>
        <taxon>Hypocreales</taxon>
        <taxon>Hypocreaceae</taxon>
        <taxon>Trichoderma</taxon>
    </lineage>
</organism>
<dbReference type="RefSeq" id="XP_073561825.1">
    <property type="nucleotide sequence ID" value="XM_073699430.1"/>
</dbReference>
<evidence type="ECO:0008006" key="5">
    <source>
        <dbReference type="Google" id="ProtNLM"/>
    </source>
</evidence>
<dbReference type="GeneID" id="300573880"/>
<feature type="compositionally biased region" description="Basic and acidic residues" evidence="1">
    <location>
        <begin position="307"/>
        <end position="320"/>
    </location>
</feature>
<dbReference type="Gene3D" id="1.20.58.340">
    <property type="entry name" value="Magnesium transport protein CorA, transmembrane region"/>
    <property type="match status" value="1"/>
</dbReference>
<keyword evidence="2" id="KW-0812">Transmembrane</keyword>
<evidence type="ECO:0000313" key="3">
    <source>
        <dbReference type="EMBL" id="TFB05624.1"/>
    </source>
</evidence>
<feature type="transmembrane region" description="Helical" evidence="2">
    <location>
        <begin position="263"/>
        <end position="286"/>
    </location>
</feature>
<protein>
    <recommendedName>
        <fullName evidence="5">Mg2+ transporter protein, CorA-like/Zinc transport protein ZntB</fullName>
    </recommendedName>
</protein>
<evidence type="ECO:0000313" key="4">
    <source>
        <dbReference type="Proteomes" id="UP001642720"/>
    </source>
</evidence>
<evidence type="ECO:0000256" key="2">
    <source>
        <dbReference type="SAM" id="Phobius"/>
    </source>
</evidence>
<accession>A0ABY2HDC0</accession>
<proteinExistence type="predicted"/>
<gene>
    <name evidence="3" type="ORF">CCMA1212_002027</name>
</gene>